<keyword evidence="12" id="KW-0460">Magnesium</keyword>
<dbReference type="InterPro" id="IPR013087">
    <property type="entry name" value="Znf_C2H2_type"/>
</dbReference>
<comment type="cofactor">
    <cofactor evidence="2">
        <name>Mg(2+)</name>
        <dbReference type="ChEBI" id="CHEBI:18420"/>
    </cofactor>
</comment>
<evidence type="ECO:0000256" key="6">
    <source>
        <dbReference type="ARBA" id="ARBA00022490"/>
    </source>
</evidence>
<gene>
    <name evidence="20" type="ORF">RN001_003393</name>
</gene>
<keyword evidence="11" id="KW-0067">ATP-binding</keyword>
<dbReference type="CDD" id="cd00590">
    <property type="entry name" value="RRM_SF"/>
    <property type="match status" value="1"/>
</dbReference>
<evidence type="ECO:0000256" key="5">
    <source>
        <dbReference type="ARBA" id="ARBA00021679"/>
    </source>
</evidence>
<dbReference type="EMBL" id="JARPUR010000001">
    <property type="protein sequence ID" value="KAK4887122.1"/>
    <property type="molecule type" value="Genomic_DNA"/>
</dbReference>
<evidence type="ECO:0000256" key="2">
    <source>
        <dbReference type="ARBA" id="ARBA00001946"/>
    </source>
</evidence>
<dbReference type="SUPFAM" id="SSF81631">
    <property type="entry name" value="PAP/OAS1 substrate-binding domain"/>
    <property type="match status" value="1"/>
</dbReference>
<evidence type="ECO:0000256" key="17">
    <source>
        <dbReference type="ARBA" id="ARBA00049105"/>
    </source>
</evidence>
<dbReference type="GO" id="GO:0003723">
    <property type="term" value="F:RNA binding"/>
    <property type="evidence" value="ECO:0007669"/>
    <property type="project" value="UniProtKB-UniRule"/>
</dbReference>
<organism evidence="20 21">
    <name type="scientific">Aquatica leii</name>
    <dbReference type="NCBI Taxonomy" id="1421715"/>
    <lineage>
        <taxon>Eukaryota</taxon>
        <taxon>Metazoa</taxon>
        <taxon>Ecdysozoa</taxon>
        <taxon>Arthropoda</taxon>
        <taxon>Hexapoda</taxon>
        <taxon>Insecta</taxon>
        <taxon>Pterygota</taxon>
        <taxon>Neoptera</taxon>
        <taxon>Endopterygota</taxon>
        <taxon>Coleoptera</taxon>
        <taxon>Polyphaga</taxon>
        <taxon>Elateriformia</taxon>
        <taxon>Elateroidea</taxon>
        <taxon>Lampyridae</taxon>
        <taxon>Luciolinae</taxon>
        <taxon>Aquatica</taxon>
    </lineage>
</organism>
<dbReference type="SUPFAM" id="SSF54928">
    <property type="entry name" value="RNA-binding domain, RBD"/>
    <property type="match status" value="1"/>
</dbReference>
<dbReference type="GO" id="GO:0031123">
    <property type="term" value="P:RNA 3'-end processing"/>
    <property type="evidence" value="ECO:0007669"/>
    <property type="project" value="TreeGrafter"/>
</dbReference>
<dbReference type="InterPro" id="IPR043519">
    <property type="entry name" value="NT_sf"/>
</dbReference>
<evidence type="ECO:0000256" key="8">
    <source>
        <dbReference type="ARBA" id="ARBA00022695"/>
    </source>
</evidence>
<evidence type="ECO:0000256" key="18">
    <source>
        <dbReference type="PROSITE-ProRule" id="PRU00176"/>
    </source>
</evidence>
<evidence type="ECO:0000256" key="11">
    <source>
        <dbReference type="ARBA" id="ARBA00022840"/>
    </source>
</evidence>
<evidence type="ECO:0000256" key="7">
    <source>
        <dbReference type="ARBA" id="ARBA00022679"/>
    </source>
</evidence>
<evidence type="ECO:0000256" key="4">
    <source>
        <dbReference type="ARBA" id="ARBA00012472"/>
    </source>
</evidence>
<evidence type="ECO:0000256" key="13">
    <source>
        <dbReference type="ARBA" id="ARBA00022884"/>
    </source>
</evidence>
<comment type="subcellular location">
    <subcellularLocation>
        <location evidence="3">Cytoplasm</location>
    </subcellularLocation>
</comment>
<dbReference type="Gene3D" id="3.30.70.330">
    <property type="match status" value="1"/>
</dbReference>
<dbReference type="GO" id="GO:0005524">
    <property type="term" value="F:ATP binding"/>
    <property type="evidence" value="ECO:0007669"/>
    <property type="project" value="UniProtKB-KW"/>
</dbReference>
<dbReference type="Proteomes" id="UP001353858">
    <property type="component" value="Unassembled WGS sequence"/>
</dbReference>
<dbReference type="PANTHER" id="PTHR12271:SF40">
    <property type="entry name" value="POLY(A) RNA POLYMERASE GLD2"/>
    <property type="match status" value="1"/>
</dbReference>
<evidence type="ECO:0000256" key="15">
    <source>
        <dbReference type="ARBA" id="ARBA00033036"/>
    </source>
</evidence>
<dbReference type="CDD" id="cd05402">
    <property type="entry name" value="NT_PAP_TUTase"/>
    <property type="match status" value="1"/>
</dbReference>
<comment type="similarity">
    <text evidence="16">Belongs to the DNA polymerase type-B-like family. GLD2 subfamily.</text>
</comment>
<keyword evidence="10" id="KW-0547">Nucleotide-binding</keyword>
<sequence>MDENNDLFCKMCNVLLPNKQSQEQHLLGKKHQLVAHRLKIKETKETCGVFVKGFPVNTKLEHLKEFLSTYGEIVDSFCGEKNHFAIIQFKNPESVEALLKEKLEFSGRNLFISRRVVKKQEQWNGLATPQGAKDVVQKMENFKEINDHLRNIASFDNQLIALTQCLQPNWPDMIQKYQHLCHDLQHILIESFPNCVVYPFGSTISRLSFISSDVDVFVKVVATNISVPDNDHTHKAVTYVKKAKKLLDKHPQKFSQIFAIPKAKTPIVKCVHNPTMIHCDFNFKNMLGVCNTSLIQYFLSLDNRLTFLMISIKYWAKVHDLSGSRGKFSNYSFIMLFIFYLQQGKYLIPSVRELQELPHNVCIQEGWNGGFNKMSRFTNNLLKNFSMSDILLGFFDYYANFDYSLNIVCPYLGNIVLKTDFIKPECLPYEFELYKNNIANELPLKVDTPICVQDPFEHSHNVISCVSAKLLEEFICLCKKAVDFLKSPIDNLTLYKLFTEGLPSNQVQHTCTKNSCEFTFTMGSTCLSYLNHLADLKPEDELDSNEKVVKLRNAWYSLVNEFILNFLTKVMKFSVTLKPIDDEHEDKALRLEEQTDVHDTNIISSVGFICTGMYNLWETRKSISKSFEVDKSLSFLETQICISDYMSKVYEELKLKEVIVEFEFNAYAKIKPVEVHFEITKIDAKKNFFNTFTIFLSKNLSCWFDYYCKELDSNVNK</sequence>
<evidence type="ECO:0000256" key="14">
    <source>
        <dbReference type="ARBA" id="ARBA00030790"/>
    </source>
</evidence>
<reference evidence="21" key="1">
    <citation type="submission" date="2023-01" db="EMBL/GenBank/DDBJ databases">
        <title>Key to firefly adult light organ development and bioluminescence: homeobox transcription factors regulate luciferase expression and transportation to peroxisome.</title>
        <authorList>
            <person name="Fu X."/>
        </authorList>
    </citation>
    <scope>NUCLEOTIDE SEQUENCE [LARGE SCALE GENOMIC DNA]</scope>
</reference>
<dbReference type="Pfam" id="PF03828">
    <property type="entry name" value="PAP_assoc"/>
    <property type="match status" value="1"/>
</dbReference>
<accession>A0AAN7Q9I1</accession>
<name>A0AAN7Q9I1_9COLE</name>
<dbReference type="InterPro" id="IPR035979">
    <property type="entry name" value="RBD_domain_sf"/>
</dbReference>
<comment type="cofactor">
    <cofactor evidence="1">
        <name>Mn(2+)</name>
        <dbReference type="ChEBI" id="CHEBI:29035"/>
    </cofactor>
</comment>
<keyword evidence="8" id="KW-0548">Nucleotidyltransferase</keyword>
<dbReference type="Pfam" id="PF00076">
    <property type="entry name" value="RRM_1"/>
    <property type="match status" value="1"/>
</dbReference>
<dbReference type="GO" id="GO:1990817">
    <property type="term" value="F:poly(A) RNA polymerase activity"/>
    <property type="evidence" value="ECO:0007669"/>
    <property type="project" value="UniProtKB-ARBA"/>
</dbReference>
<evidence type="ECO:0000256" key="9">
    <source>
        <dbReference type="ARBA" id="ARBA00022723"/>
    </source>
</evidence>
<dbReference type="GO" id="GO:0008270">
    <property type="term" value="F:zinc ion binding"/>
    <property type="evidence" value="ECO:0007669"/>
    <property type="project" value="InterPro"/>
</dbReference>
<keyword evidence="9" id="KW-0479">Metal-binding</keyword>
<dbReference type="GO" id="GO:0005737">
    <property type="term" value="C:cytoplasm"/>
    <property type="evidence" value="ECO:0007669"/>
    <property type="project" value="UniProtKB-SubCell"/>
</dbReference>
<dbReference type="SMART" id="SM00451">
    <property type="entry name" value="ZnF_U1"/>
    <property type="match status" value="1"/>
</dbReference>
<dbReference type="AlphaFoldDB" id="A0AAN7Q9I1"/>
<evidence type="ECO:0000256" key="16">
    <source>
        <dbReference type="ARBA" id="ARBA00038491"/>
    </source>
</evidence>
<dbReference type="InterPro" id="IPR002058">
    <property type="entry name" value="PAP_assoc"/>
</dbReference>
<dbReference type="SMART" id="SM00360">
    <property type="entry name" value="RRM"/>
    <property type="match status" value="1"/>
</dbReference>
<evidence type="ECO:0000256" key="10">
    <source>
        <dbReference type="ARBA" id="ARBA00022741"/>
    </source>
</evidence>
<keyword evidence="13 18" id="KW-0694">RNA-binding</keyword>
<dbReference type="GO" id="GO:0050265">
    <property type="term" value="F:RNA uridylyltransferase activity"/>
    <property type="evidence" value="ECO:0007669"/>
    <property type="project" value="UniProtKB-EC"/>
</dbReference>
<keyword evidence="21" id="KW-1185">Reference proteome</keyword>
<dbReference type="SUPFAM" id="SSF81301">
    <property type="entry name" value="Nucleotidyltransferase"/>
    <property type="match status" value="1"/>
</dbReference>
<evidence type="ECO:0000259" key="19">
    <source>
        <dbReference type="PROSITE" id="PS50102"/>
    </source>
</evidence>
<dbReference type="InterPro" id="IPR003604">
    <property type="entry name" value="Matrin/U1-like-C_Znf_C2H2"/>
</dbReference>
<dbReference type="EC" id="2.7.7.52" evidence="4"/>
<dbReference type="Gene3D" id="3.30.460.10">
    <property type="entry name" value="Beta Polymerase, domain 2"/>
    <property type="match status" value="1"/>
</dbReference>
<dbReference type="InterPro" id="IPR000504">
    <property type="entry name" value="RRM_dom"/>
</dbReference>
<dbReference type="Pfam" id="PF22600">
    <property type="entry name" value="MTPAP-like_central"/>
    <property type="match status" value="1"/>
</dbReference>
<evidence type="ECO:0000256" key="3">
    <source>
        <dbReference type="ARBA" id="ARBA00004496"/>
    </source>
</evidence>
<dbReference type="Pfam" id="PF12874">
    <property type="entry name" value="zf-met"/>
    <property type="match status" value="1"/>
</dbReference>
<dbReference type="PANTHER" id="PTHR12271">
    <property type="entry name" value="POLY A POLYMERASE CID PAP -RELATED"/>
    <property type="match status" value="1"/>
</dbReference>
<proteinExistence type="inferred from homology"/>
<evidence type="ECO:0000256" key="12">
    <source>
        <dbReference type="ARBA" id="ARBA00022842"/>
    </source>
</evidence>
<dbReference type="PROSITE" id="PS50102">
    <property type="entry name" value="RRM"/>
    <property type="match status" value="1"/>
</dbReference>
<feature type="domain" description="RRM" evidence="19">
    <location>
        <begin position="47"/>
        <end position="118"/>
    </location>
</feature>
<comment type="caution">
    <text evidence="20">The sequence shown here is derived from an EMBL/GenBank/DDBJ whole genome shotgun (WGS) entry which is preliminary data.</text>
</comment>
<dbReference type="Gene3D" id="1.10.1410.10">
    <property type="match status" value="1"/>
</dbReference>
<dbReference type="InterPro" id="IPR054708">
    <property type="entry name" value="MTPAP-like_central"/>
</dbReference>
<evidence type="ECO:0000256" key="1">
    <source>
        <dbReference type="ARBA" id="ARBA00001936"/>
    </source>
</evidence>
<evidence type="ECO:0000313" key="21">
    <source>
        <dbReference type="Proteomes" id="UP001353858"/>
    </source>
</evidence>
<evidence type="ECO:0000313" key="20">
    <source>
        <dbReference type="EMBL" id="KAK4887122.1"/>
    </source>
</evidence>
<dbReference type="Gene3D" id="3.30.160.60">
    <property type="entry name" value="Classic Zinc Finger"/>
    <property type="match status" value="1"/>
</dbReference>
<keyword evidence="7" id="KW-0808">Transferase</keyword>
<comment type="catalytic activity">
    <reaction evidence="17">
        <text>RNA(n) + UTP = RNA(n)-3'-uridine ribonucleotide + diphosphate</text>
        <dbReference type="Rhea" id="RHEA:14785"/>
        <dbReference type="Rhea" id="RHEA-COMP:14527"/>
        <dbReference type="Rhea" id="RHEA-COMP:17348"/>
        <dbReference type="ChEBI" id="CHEBI:33019"/>
        <dbReference type="ChEBI" id="CHEBI:46398"/>
        <dbReference type="ChEBI" id="CHEBI:140395"/>
        <dbReference type="ChEBI" id="CHEBI:173116"/>
        <dbReference type="EC" id="2.7.7.52"/>
    </reaction>
</comment>
<dbReference type="InterPro" id="IPR012677">
    <property type="entry name" value="Nucleotide-bd_a/b_plait_sf"/>
</dbReference>
<keyword evidence="6" id="KW-0963">Cytoplasm</keyword>
<protein>
    <recommendedName>
        <fullName evidence="5">Speckle targeted PIP5K1A-regulated poly(A) polymerase</fullName>
        <ecNumber evidence="4">2.7.7.52</ecNumber>
    </recommendedName>
    <alternativeName>
        <fullName evidence="14">RNA-binding motif protein 21</fullName>
    </alternativeName>
    <alternativeName>
        <fullName evidence="15">U6 snRNA-specific terminal uridylyltransferase 1</fullName>
    </alternativeName>
</protein>